<dbReference type="InterPro" id="IPR052158">
    <property type="entry name" value="INH-QAR"/>
</dbReference>
<reference evidence="4 5" key="1">
    <citation type="submission" date="2014-07" db="EMBL/GenBank/DDBJ databases">
        <title>Genome of Flavobacterium reichenbachii LMG 25512.</title>
        <authorList>
            <person name="Stropko S.J."/>
            <person name="Pipes S.E."/>
            <person name="Newman J.D."/>
        </authorList>
    </citation>
    <scope>NUCLEOTIDE SEQUENCE [LARGE SCALE GENOMIC DNA]</scope>
    <source>
        <strain evidence="4 5">LMG 25512</strain>
    </source>
</reference>
<dbReference type="PROSITE" id="PS01124">
    <property type="entry name" value="HTH_ARAC_FAMILY_2"/>
    <property type="match status" value="1"/>
</dbReference>
<evidence type="ECO:0000256" key="2">
    <source>
        <dbReference type="ARBA" id="ARBA00023163"/>
    </source>
</evidence>
<keyword evidence="5" id="KW-1185">Reference proteome</keyword>
<evidence type="ECO:0000313" key="4">
    <source>
        <dbReference type="EMBL" id="KFF06777.1"/>
    </source>
</evidence>
<dbReference type="STRING" id="362418.IW19_15250"/>
<protein>
    <submittedName>
        <fullName evidence="4">AraC family transcriptional regulator</fullName>
    </submittedName>
</protein>
<organism evidence="4 5">
    <name type="scientific">Flavobacterium reichenbachii</name>
    <dbReference type="NCBI Taxonomy" id="362418"/>
    <lineage>
        <taxon>Bacteria</taxon>
        <taxon>Pseudomonadati</taxon>
        <taxon>Bacteroidota</taxon>
        <taxon>Flavobacteriia</taxon>
        <taxon>Flavobacteriales</taxon>
        <taxon>Flavobacteriaceae</taxon>
        <taxon>Flavobacterium</taxon>
    </lineage>
</organism>
<dbReference type="InterPro" id="IPR029062">
    <property type="entry name" value="Class_I_gatase-like"/>
</dbReference>
<dbReference type="Gene3D" id="3.40.50.880">
    <property type="match status" value="1"/>
</dbReference>
<evidence type="ECO:0000256" key="1">
    <source>
        <dbReference type="ARBA" id="ARBA00023015"/>
    </source>
</evidence>
<dbReference type="AlphaFoldDB" id="A0A085ZQR3"/>
<gene>
    <name evidence="4" type="ORF">IW19_15250</name>
</gene>
<proteinExistence type="predicted"/>
<dbReference type="eggNOG" id="COG4977">
    <property type="taxonomic scope" value="Bacteria"/>
</dbReference>
<dbReference type="EMBL" id="JPRL01000001">
    <property type="protein sequence ID" value="KFF06777.1"/>
    <property type="molecule type" value="Genomic_DNA"/>
</dbReference>
<dbReference type="Pfam" id="PF12833">
    <property type="entry name" value="HTH_18"/>
    <property type="match status" value="1"/>
</dbReference>
<comment type="caution">
    <text evidence="4">The sequence shown here is derived from an EMBL/GenBank/DDBJ whole genome shotgun (WGS) entry which is preliminary data.</text>
</comment>
<dbReference type="Proteomes" id="UP000028715">
    <property type="component" value="Unassembled WGS sequence"/>
</dbReference>
<dbReference type="SMART" id="SM00342">
    <property type="entry name" value="HTH_ARAC"/>
    <property type="match status" value="1"/>
</dbReference>
<dbReference type="SUPFAM" id="SSF46689">
    <property type="entry name" value="Homeodomain-like"/>
    <property type="match status" value="1"/>
</dbReference>
<dbReference type="OrthoDB" id="9803764at2"/>
<dbReference type="Gene3D" id="1.10.10.60">
    <property type="entry name" value="Homeodomain-like"/>
    <property type="match status" value="2"/>
</dbReference>
<dbReference type="SUPFAM" id="SSF52317">
    <property type="entry name" value="Class I glutamine amidotransferase-like"/>
    <property type="match status" value="1"/>
</dbReference>
<sequence>MSKKIGLIIPYDYKLLSVAAILEVFETANKLSPTTEETFKIMLFQSAEQLSQEVSLGYKINAIQDSDIALDLILIPAFTTDNMSEMIAKNKNFIPWLQKQHRDGAELASFCTGAFLFAASGLLNEKLATTHVDACSAFTKAFPMVKLKAEETLTADGSLYTSGGSTSTFHLLILLVQKYCGNEIAVQIAKIFSIDLNRYKQSYFSTFRPNHLHNDTLVAMLQQKIESQYHSIEKLEEITKDIPTSARNMTRRFKQVTGIPPIEYLQNIRVESSKKYLEQTQLSISEIIEKTGYNDPKAFRKVFYKMVGMKPIEYREKFRVQ</sequence>
<feature type="domain" description="HTH araC/xylS-type" evidence="3">
    <location>
        <begin position="215"/>
        <end position="317"/>
    </location>
</feature>
<evidence type="ECO:0000259" key="3">
    <source>
        <dbReference type="PROSITE" id="PS01124"/>
    </source>
</evidence>
<dbReference type="PANTHER" id="PTHR43130:SF3">
    <property type="entry name" value="HTH-TYPE TRANSCRIPTIONAL REGULATOR RV1931C"/>
    <property type="match status" value="1"/>
</dbReference>
<name>A0A085ZQR3_9FLAO</name>
<accession>A0A085ZQR3</accession>
<dbReference type="GO" id="GO:0003700">
    <property type="term" value="F:DNA-binding transcription factor activity"/>
    <property type="evidence" value="ECO:0007669"/>
    <property type="project" value="InterPro"/>
</dbReference>
<evidence type="ECO:0000313" key="5">
    <source>
        <dbReference type="Proteomes" id="UP000028715"/>
    </source>
</evidence>
<dbReference type="GO" id="GO:0043565">
    <property type="term" value="F:sequence-specific DNA binding"/>
    <property type="evidence" value="ECO:0007669"/>
    <property type="project" value="InterPro"/>
</dbReference>
<dbReference type="InterPro" id="IPR018060">
    <property type="entry name" value="HTH_AraC"/>
</dbReference>
<dbReference type="InterPro" id="IPR009057">
    <property type="entry name" value="Homeodomain-like_sf"/>
</dbReference>
<dbReference type="PANTHER" id="PTHR43130">
    <property type="entry name" value="ARAC-FAMILY TRANSCRIPTIONAL REGULATOR"/>
    <property type="match status" value="1"/>
</dbReference>
<keyword evidence="1" id="KW-0805">Transcription regulation</keyword>
<keyword evidence="2" id="KW-0804">Transcription</keyword>